<sequence>MSNLNSLSTSILTHQQGFFVTKLASHSVIIGYPWMYKHDPVVRYQEGLLSFNTEHCRKHCLPSGCYQLPVRCTDLPKPKSAKQQFDIAANTASLPRRVGPIQFMSISKRIGTEVFALSCHEIDVRLRELGVSEEELEPVQKHDRQPRYSSKSRDGLSQMKKELAMEQSPIHLIEHSQASLSPASLELQQRQRQAADMHIAGASLEEIRKALAPKTIIDPASKLPPQYHEHLGTFDKKRADKLPPHRDCDHSIELLPGTTPPYGPLYNMSQEELLVLREYLREQLDKGFIRASTSPAAAPVLFAKKPGGGLRFCVDYRGLNAITIKNRYPLPLVQETLQRISRAKYFTKLDVIHAFNRIRIKEGDEWITAFNTRYGLFEQMVMPFGLTNAPATFQARMNEVLRPWLDVFCTAYIDDVLIYSDDLLSHRAHVHQVLKALGEAGLHLDIKKCEFEVQEVKYLGMVISTEGVMMDPEKISAITE</sequence>
<dbReference type="Proteomes" id="UP000701801">
    <property type="component" value="Unassembled WGS sequence"/>
</dbReference>
<dbReference type="PANTHER" id="PTHR24559:SF444">
    <property type="entry name" value="REVERSE TRANSCRIPTASE DOMAIN-CONTAINING PROTEIN"/>
    <property type="match status" value="1"/>
</dbReference>
<comment type="caution">
    <text evidence="3">The sequence shown here is derived from an EMBL/GenBank/DDBJ whole genome shotgun (WGS) entry which is preliminary data.</text>
</comment>
<proteinExistence type="predicted"/>
<evidence type="ECO:0000256" key="1">
    <source>
        <dbReference type="SAM" id="MobiDB-lite"/>
    </source>
</evidence>
<dbReference type="PANTHER" id="PTHR24559">
    <property type="entry name" value="TRANSPOSON TY3-I GAG-POL POLYPROTEIN"/>
    <property type="match status" value="1"/>
</dbReference>
<reference evidence="3" key="1">
    <citation type="submission" date="2021-07" db="EMBL/GenBank/DDBJ databases">
        <authorList>
            <person name="Durling M."/>
        </authorList>
    </citation>
    <scope>NUCLEOTIDE SEQUENCE</scope>
</reference>
<feature type="compositionally biased region" description="Basic and acidic residues" evidence="1">
    <location>
        <begin position="138"/>
        <end position="160"/>
    </location>
</feature>
<dbReference type="InterPro" id="IPR043128">
    <property type="entry name" value="Rev_trsase/Diguanyl_cyclase"/>
</dbReference>
<evidence type="ECO:0000313" key="3">
    <source>
        <dbReference type="EMBL" id="CAG8974418.1"/>
    </source>
</evidence>
<feature type="domain" description="Reverse transcriptase" evidence="2">
    <location>
        <begin position="284"/>
        <end position="463"/>
    </location>
</feature>
<accession>A0A9N9LIL4</accession>
<dbReference type="OrthoDB" id="3561867at2759"/>
<organism evidence="3 4">
    <name type="scientific">Hymenoscyphus albidus</name>
    <dbReference type="NCBI Taxonomy" id="595503"/>
    <lineage>
        <taxon>Eukaryota</taxon>
        <taxon>Fungi</taxon>
        <taxon>Dikarya</taxon>
        <taxon>Ascomycota</taxon>
        <taxon>Pezizomycotina</taxon>
        <taxon>Leotiomycetes</taxon>
        <taxon>Helotiales</taxon>
        <taxon>Helotiaceae</taxon>
        <taxon>Hymenoscyphus</taxon>
    </lineage>
</organism>
<name>A0A9N9LIL4_9HELO</name>
<dbReference type="Gene3D" id="3.30.70.270">
    <property type="match status" value="1"/>
</dbReference>
<dbReference type="InterPro" id="IPR043502">
    <property type="entry name" value="DNA/RNA_pol_sf"/>
</dbReference>
<dbReference type="Gene3D" id="3.10.10.10">
    <property type="entry name" value="HIV Type 1 Reverse Transcriptase, subunit A, domain 1"/>
    <property type="match status" value="1"/>
</dbReference>
<dbReference type="CDD" id="cd01647">
    <property type="entry name" value="RT_LTR"/>
    <property type="match status" value="1"/>
</dbReference>
<feature type="region of interest" description="Disordered" evidence="1">
    <location>
        <begin position="134"/>
        <end position="160"/>
    </location>
</feature>
<dbReference type="Pfam" id="PF00078">
    <property type="entry name" value="RVT_1"/>
    <property type="match status" value="1"/>
</dbReference>
<dbReference type="PROSITE" id="PS50878">
    <property type="entry name" value="RT_POL"/>
    <property type="match status" value="1"/>
</dbReference>
<dbReference type="InterPro" id="IPR000477">
    <property type="entry name" value="RT_dom"/>
</dbReference>
<dbReference type="EMBL" id="CAJVRM010000103">
    <property type="protein sequence ID" value="CAG8974418.1"/>
    <property type="molecule type" value="Genomic_DNA"/>
</dbReference>
<evidence type="ECO:0000313" key="4">
    <source>
        <dbReference type="Proteomes" id="UP000701801"/>
    </source>
</evidence>
<gene>
    <name evidence="3" type="ORF">HYALB_00010058</name>
</gene>
<dbReference type="SUPFAM" id="SSF56672">
    <property type="entry name" value="DNA/RNA polymerases"/>
    <property type="match status" value="1"/>
</dbReference>
<dbReference type="AlphaFoldDB" id="A0A9N9LIL4"/>
<protein>
    <recommendedName>
        <fullName evidence="2">Reverse transcriptase domain-containing protein</fullName>
    </recommendedName>
</protein>
<dbReference type="InterPro" id="IPR053134">
    <property type="entry name" value="RNA-dir_DNA_polymerase"/>
</dbReference>
<evidence type="ECO:0000259" key="2">
    <source>
        <dbReference type="PROSITE" id="PS50878"/>
    </source>
</evidence>
<keyword evidence="4" id="KW-1185">Reference proteome</keyword>